<reference evidence="1" key="1">
    <citation type="submission" date="2018-05" db="EMBL/GenBank/DDBJ databases">
        <authorList>
            <person name="Lanie J.A."/>
            <person name="Ng W.-L."/>
            <person name="Kazmierczak K.M."/>
            <person name="Andrzejewski T.M."/>
            <person name="Davidsen T.M."/>
            <person name="Wayne K.J."/>
            <person name="Tettelin H."/>
            <person name="Glass J.I."/>
            <person name="Rusch D."/>
            <person name="Podicherti R."/>
            <person name="Tsui H.-C.T."/>
            <person name="Winkler M.E."/>
        </authorList>
    </citation>
    <scope>NUCLEOTIDE SEQUENCE</scope>
</reference>
<dbReference type="Pfam" id="PF00300">
    <property type="entry name" value="His_Phos_1"/>
    <property type="match status" value="1"/>
</dbReference>
<dbReference type="InterPro" id="IPR050275">
    <property type="entry name" value="PGM_Phosphatase"/>
</dbReference>
<sequence length="189" mass="21912">MTNKELITIYLIRHGEASASWDKDRDPGLSPKGKSQSEILSQELFSKVPKDIRIFSSPLLRAKETAVPLLKKINTKLEINNSFREIPSPGLSLDKRKKWLKKLFDKRINELKGPQLHWYNEIIETIKLIEEDTIVFTHFMVINCLVSFINKTQSFVTFYPDNCSVLEIEKSSDKIFIKEFGNELPTIVR</sequence>
<dbReference type="PANTHER" id="PTHR48100">
    <property type="entry name" value="BROAD-SPECIFICITY PHOSPHATASE YOR283W-RELATED"/>
    <property type="match status" value="1"/>
</dbReference>
<dbReference type="InterPro" id="IPR029033">
    <property type="entry name" value="His_PPase_superfam"/>
</dbReference>
<dbReference type="SUPFAM" id="SSF53254">
    <property type="entry name" value="Phosphoglycerate mutase-like"/>
    <property type="match status" value="1"/>
</dbReference>
<dbReference type="SMART" id="SM00855">
    <property type="entry name" value="PGAM"/>
    <property type="match status" value="1"/>
</dbReference>
<proteinExistence type="predicted"/>
<accession>A0A382NW02</accession>
<protein>
    <recommendedName>
        <fullName evidence="2">Phosphoglycerate mutase (2,3-diphosphoglycerate-dependent)</fullName>
    </recommendedName>
</protein>
<dbReference type="EMBL" id="UINC01103147">
    <property type="protein sequence ID" value="SVC65309.1"/>
    <property type="molecule type" value="Genomic_DNA"/>
</dbReference>
<dbReference type="PANTHER" id="PTHR48100:SF59">
    <property type="entry name" value="ADENOSYLCOBALAMIN_ALPHA-RIBAZOLE PHOSPHATASE"/>
    <property type="match status" value="1"/>
</dbReference>
<evidence type="ECO:0008006" key="2">
    <source>
        <dbReference type="Google" id="ProtNLM"/>
    </source>
</evidence>
<dbReference type="CDD" id="cd07067">
    <property type="entry name" value="HP_PGM_like"/>
    <property type="match status" value="1"/>
</dbReference>
<dbReference type="GO" id="GO:0016791">
    <property type="term" value="F:phosphatase activity"/>
    <property type="evidence" value="ECO:0007669"/>
    <property type="project" value="TreeGrafter"/>
</dbReference>
<organism evidence="1">
    <name type="scientific">marine metagenome</name>
    <dbReference type="NCBI Taxonomy" id="408172"/>
    <lineage>
        <taxon>unclassified sequences</taxon>
        <taxon>metagenomes</taxon>
        <taxon>ecological metagenomes</taxon>
    </lineage>
</organism>
<evidence type="ECO:0000313" key="1">
    <source>
        <dbReference type="EMBL" id="SVC65309.1"/>
    </source>
</evidence>
<dbReference type="GO" id="GO:0005737">
    <property type="term" value="C:cytoplasm"/>
    <property type="evidence" value="ECO:0007669"/>
    <property type="project" value="TreeGrafter"/>
</dbReference>
<dbReference type="Gene3D" id="3.40.50.1240">
    <property type="entry name" value="Phosphoglycerate mutase-like"/>
    <property type="match status" value="1"/>
</dbReference>
<dbReference type="AlphaFoldDB" id="A0A382NW02"/>
<gene>
    <name evidence="1" type="ORF">METZ01_LOCUS318163</name>
</gene>
<dbReference type="InterPro" id="IPR013078">
    <property type="entry name" value="His_Pase_superF_clade-1"/>
</dbReference>
<name>A0A382NW02_9ZZZZ</name>